<feature type="domain" description="Spore coat protein U/FanG" evidence="2">
    <location>
        <begin position="26"/>
        <end position="180"/>
    </location>
</feature>
<dbReference type="PANTHER" id="PTHR37089">
    <property type="entry name" value="PROTEIN U-RELATED"/>
    <property type="match status" value="1"/>
</dbReference>
<evidence type="ECO:0000313" key="3">
    <source>
        <dbReference type="EMBL" id="AOA57051.1"/>
    </source>
</evidence>
<evidence type="ECO:0000259" key="2">
    <source>
        <dbReference type="Pfam" id="PF05229"/>
    </source>
</evidence>
<protein>
    <recommendedName>
        <fullName evidence="2">Spore coat protein U/FanG domain-containing protein</fullName>
    </recommendedName>
</protein>
<keyword evidence="4" id="KW-1185">Reference proteome</keyword>
<dbReference type="KEGG" id="ala:BFG52_00895"/>
<dbReference type="EMBL" id="CP016895">
    <property type="protein sequence ID" value="AOA57051.1"/>
    <property type="molecule type" value="Genomic_DNA"/>
</dbReference>
<proteinExistence type="predicted"/>
<reference evidence="3 4" key="1">
    <citation type="submission" date="2016-08" db="EMBL/GenBank/DDBJ databases">
        <authorList>
            <person name="Seilhamer J.J."/>
        </authorList>
    </citation>
    <scope>NUCLEOTIDE SEQUENCE [LARGE SCALE GENOMIC DNA]</scope>
    <source>
        <strain evidence="3 4">BRTC-1</strain>
    </source>
</reference>
<feature type="signal peptide" evidence="1">
    <location>
        <begin position="1"/>
        <end position="21"/>
    </location>
</feature>
<evidence type="ECO:0000256" key="1">
    <source>
        <dbReference type="SAM" id="SignalP"/>
    </source>
</evidence>
<dbReference type="InterPro" id="IPR007893">
    <property type="entry name" value="Spore_coat_U/FanG"/>
</dbReference>
<dbReference type="AlphaFoldDB" id="A0A1B2LVS5"/>
<dbReference type="Proteomes" id="UP000093391">
    <property type="component" value="Chromosome"/>
</dbReference>
<gene>
    <name evidence="3" type="ORF">BFG52_00895</name>
</gene>
<keyword evidence="1" id="KW-0732">Signal</keyword>
<dbReference type="InterPro" id="IPR053167">
    <property type="entry name" value="Spore_coat_component"/>
</dbReference>
<dbReference type="Pfam" id="PF05229">
    <property type="entry name" value="SCPU"/>
    <property type="match status" value="1"/>
</dbReference>
<evidence type="ECO:0000313" key="4">
    <source>
        <dbReference type="Proteomes" id="UP000093391"/>
    </source>
</evidence>
<feature type="chain" id="PRO_5008539806" description="Spore coat protein U/FanG domain-containing protein" evidence="1">
    <location>
        <begin position="22"/>
        <end position="183"/>
    </location>
</feature>
<accession>A0A1B2LVS5</accession>
<sequence>MRFGRYFLLAAVVMAMGHNHAAELKANLTSQIELLPSCKINDQHYAQDHSGIHWGEINFGDMALNHRGALQATLKNDYLNRIKIECSDQTLLSVTFGAGQNDQHIPAQMKNNYFHAMSNGQHFIAYNLLHGSDKQVIKPQQAIHLPNDQKIFYLQLYGQVELAPNQMVSRGNYTDLIPMTIKF</sequence>
<dbReference type="PANTHER" id="PTHR37089:SF3">
    <property type="entry name" value="EXPORTED PROTEIN"/>
    <property type="match status" value="1"/>
</dbReference>
<dbReference type="RefSeq" id="WP_067551342.1">
    <property type="nucleotide sequence ID" value="NZ_CP016895.1"/>
</dbReference>
<organism evidence="3 4">
    <name type="scientific">Acinetobacter larvae</name>
    <dbReference type="NCBI Taxonomy" id="1789224"/>
    <lineage>
        <taxon>Bacteria</taxon>
        <taxon>Pseudomonadati</taxon>
        <taxon>Pseudomonadota</taxon>
        <taxon>Gammaproteobacteria</taxon>
        <taxon>Moraxellales</taxon>
        <taxon>Moraxellaceae</taxon>
        <taxon>Acinetobacter</taxon>
    </lineage>
</organism>
<dbReference type="OrthoDB" id="6693832at2"/>
<dbReference type="STRING" id="1789224.BFG52_00895"/>
<name>A0A1B2LVS5_9GAMM</name>